<reference evidence="1" key="1">
    <citation type="submission" date="2020-04" db="EMBL/GenBank/DDBJ databases">
        <title>Deep metagenomics examines the oral microbiome during advanced dental caries in children, revealing novel taxa and co-occurrences with host molecules.</title>
        <authorList>
            <person name="Baker J.L."/>
            <person name="Morton J.T."/>
            <person name="Dinis M."/>
            <person name="Alvarez R."/>
            <person name="Tran N.C."/>
            <person name="Knight R."/>
            <person name="Edlund A."/>
        </authorList>
    </citation>
    <scope>NUCLEOTIDE SEQUENCE</scope>
    <source>
        <strain evidence="1">JCVI_32_bin.24</strain>
    </source>
</reference>
<proteinExistence type="predicted"/>
<dbReference type="AlphaFoldDB" id="A0A930BVM2"/>
<gene>
    <name evidence="1" type="ORF">HXL68_16065</name>
</gene>
<name>A0A930BVM2_9RHOO</name>
<comment type="caution">
    <text evidence="1">The sequence shown here is derived from an EMBL/GenBank/DDBJ whole genome shotgun (WGS) entry which is preliminary data.</text>
</comment>
<dbReference type="Proteomes" id="UP000718593">
    <property type="component" value="Unassembled WGS sequence"/>
</dbReference>
<accession>A0A930BVM2</accession>
<protein>
    <submittedName>
        <fullName evidence="1">Uncharacterized protein</fullName>
    </submittedName>
</protein>
<dbReference type="EMBL" id="JABZMI010000495">
    <property type="protein sequence ID" value="MBF1166539.1"/>
    <property type="molecule type" value="Genomic_DNA"/>
</dbReference>
<evidence type="ECO:0000313" key="2">
    <source>
        <dbReference type="Proteomes" id="UP000718593"/>
    </source>
</evidence>
<evidence type="ECO:0000313" key="1">
    <source>
        <dbReference type="EMBL" id="MBF1166539.1"/>
    </source>
</evidence>
<sequence>MSGTPIIRLSPAPNTTMTPVQALHSALADAEQRGMQDVLIIGYDADGCLYIRSSQMTCAEAFFMANKAMRWAECGGEL</sequence>
<organism evidence="1 2">
    <name type="scientific">Dechloromonas agitata</name>
    <dbReference type="NCBI Taxonomy" id="73030"/>
    <lineage>
        <taxon>Bacteria</taxon>
        <taxon>Pseudomonadati</taxon>
        <taxon>Pseudomonadota</taxon>
        <taxon>Betaproteobacteria</taxon>
        <taxon>Rhodocyclales</taxon>
        <taxon>Azonexaceae</taxon>
        <taxon>Dechloromonas</taxon>
    </lineage>
</organism>